<gene>
    <name evidence="3" type="ORF">PDE001_LOCUS2177</name>
</gene>
<accession>A0AAV0TDK5</accession>
<keyword evidence="4" id="KW-1185">Reference proteome</keyword>
<feature type="transmembrane region" description="Helical" evidence="2">
    <location>
        <begin position="70"/>
        <end position="89"/>
    </location>
</feature>
<reference evidence="3" key="1">
    <citation type="submission" date="2022-12" db="EMBL/GenBank/DDBJ databases">
        <authorList>
            <person name="Webb A."/>
        </authorList>
    </citation>
    <scope>NUCLEOTIDE SEQUENCE</scope>
    <source>
        <strain evidence="3">Pd1</strain>
    </source>
</reference>
<dbReference type="EMBL" id="CANTFM010000365">
    <property type="protein sequence ID" value="CAI5720124.1"/>
    <property type="molecule type" value="Genomic_DNA"/>
</dbReference>
<evidence type="ECO:0000313" key="4">
    <source>
        <dbReference type="Proteomes" id="UP001162029"/>
    </source>
</evidence>
<evidence type="ECO:0000313" key="3">
    <source>
        <dbReference type="EMBL" id="CAI5720124.1"/>
    </source>
</evidence>
<protein>
    <submittedName>
        <fullName evidence="3">Uncharacterized protein</fullName>
    </submittedName>
</protein>
<dbReference type="GO" id="GO:0016567">
    <property type="term" value="P:protein ubiquitination"/>
    <property type="evidence" value="ECO:0007669"/>
    <property type="project" value="TreeGrafter"/>
</dbReference>
<keyword evidence="2" id="KW-0812">Transmembrane</keyword>
<feature type="compositionally biased region" description="Low complexity" evidence="1">
    <location>
        <begin position="136"/>
        <end position="146"/>
    </location>
</feature>
<dbReference type="AlphaFoldDB" id="A0AAV0TDK5"/>
<organism evidence="3 4">
    <name type="scientific">Peronospora destructor</name>
    <dbReference type="NCBI Taxonomy" id="86335"/>
    <lineage>
        <taxon>Eukaryota</taxon>
        <taxon>Sar</taxon>
        <taxon>Stramenopiles</taxon>
        <taxon>Oomycota</taxon>
        <taxon>Peronosporomycetes</taxon>
        <taxon>Peronosporales</taxon>
        <taxon>Peronosporaceae</taxon>
        <taxon>Peronospora</taxon>
    </lineage>
</organism>
<sequence>MQRLKLPTRPDTALLSALILAAAHVQTLRTESTSPLSPAGEVVIPEIDMSYRRGVLNPIFILVMDLSAKIAIPLSSITIFGGAVGNFFLNLRRIRDNSTKPLIDCDVILVMQPLLLLGATCGTFLNTIIPALPLSTSASSTSASSTDRTTGIRTL</sequence>
<dbReference type="PANTHER" id="PTHR14255">
    <property type="entry name" value="CEREBLON"/>
    <property type="match status" value="1"/>
</dbReference>
<feature type="transmembrane region" description="Helical" evidence="2">
    <location>
        <begin position="109"/>
        <end position="132"/>
    </location>
</feature>
<evidence type="ECO:0000256" key="2">
    <source>
        <dbReference type="SAM" id="Phobius"/>
    </source>
</evidence>
<dbReference type="Proteomes" id="UP001162029">
    <property type="component" value="Unassembled WGS sequence"/>
</dbReference>
<dbReference type="GO" id="GO:0031464">
    <property type="term" value="C:Cul4A-RING E3 ubiquitin ligase complex"/>
    <property type="evidence" value="ECO:0007669"/>
    <property type="project" value="TreeGrafter"/>
</dbReference>
<keyword evidence="2" id="KW-0472">Membrane</keyword>
<proteinExistence type="predicted"/>
<evidence type="ECO:0000256" key="1">
    <source>
        <dbReference type="SAM" id="MobiDB-lite"/>
    </source>
</evidence>
<name>A0AAV0TDK5_9STRA</name>
<dbReference type="PANTHER" id="PTHR14255:SF3">
    <property type="entry name" value="SULFITE EXPORTER TAUE_SAFE FAMILY PROTEIN 5-RELATED"/>
    <property type="match status" value="1"/>
</dbReference>
<comment type="caution">
    <text evidence="3">The sequence shown here is derived from an EMBL/GenBank/DDBJ whole genome shotgun (WGS) entry which is preliminary data.</text>
</comment>
<keyword evidence="2" id="KW-1133">Transmembrane helix</keyword>
<feature type="region of interest" description="Disordered" evidence="1">
    <location>
        <begin position="136"/>
        <end position="155"/>
    </location>
</feature>